<name>A0ACA9LXH6_9GLOM</name>
<keyword evidence="2" id="KW-1185">Reference proteome</keyword>
<proteinExistence type="predicted"/>
<dbReference type="EMBL" id="CAJVPW010005247">
    <property type="protein sequence ID" value="CAG8552346.1"/>
    <property type="molecule type" value="Genomic_DNA"/>
</dbReference>
<gene>
    <name evidence="1" type="ORF">SPELUC_LOCUS5262</name>
</gene>
<evidence type="ECO:0000313" key="1">
    <source>
        <dbReference type="EMBL" id="CAG8552346.1"/>
    </source>
</evidence>
<accession>A0ACA9LXH6</accession>
<comment type="caution">
    <text evidence="1">The sequence shown here is derived from an EMBL/GenBank/DDBJ whole genome shotgun (WGS) entry which is preliminary data.</text>
</comment>
<dbReference type="Proteomes" id="UP000789366">
    <property type="component" value="Unassembled WGS sequence"/>
</dbReference>
<evidence type="ECO:0000313" key="2">
    <source>
        <dbReference type="Proteomes" id="UP000789366"/>
    </source>
</evidence>
<sequence>MYLDNHLIEHSLCNRSIGIITDIIDENTIKATFPTPQTIVTATIKKTTKYFDLN</sequence>
<organism evidence="1 2">
    <name type="scientific">Cetraspora pellucida</name>
    <dbReference type="NCBI Taxonomy" id="1433469"/>
    <lineage>
        <taxon>Eukaryota</taxon>
        <taxon>Fungi</taxon>
        <taxon>Fungi incertae sedis</taxon>
        <taxon>Mucoromycota</taxon>
        <taxon>Glomeromycotina</taxon>
        <taxon>Glomeromycetes</taxon>
        <taxon>Diversisporales</taxon>
        <taxon>Gigasporaceae</taxon>
        <taxon>Cetraspora</taxon>
    </lineage>
</organism>
<protein>
    <submittedName>
        <fullName evidence="1">2995_t:CDS:1</fullName>
    </submittedName>
</protein>
<feature type="non-terminal residue" evidence="1">
    <location>
        <position position="54"/>
    </location>
</feature>
<reference evidence="1" key="1">
    <citation type="submission" date="2021-06" db="EMBL/GenBank/DDBJ databases">
        <authorList>
            <person name="Kallberg Y."/>
            <person name="Tangrot J."/>
            <person name="Rosling A."/>
        </authorList>
    </citation>
    <scope>NUCLEOTIDE SEQUENCE</scope>
    <source>
        <strain evidence="1">28 12/20/2015</strain>
    </source>
</reference>